<feature type="region of interest" description="Disordered" evidence="6">
    <location>
        <begin position="29"/>
        <end position="48"/>
    </location>
</feature>
<reference evidence="9 10" key="1">
    <citation type="journal article" date="2021" name="Hortic Res">
        <title>Chromosome-scale assembly of the Dendrobium chrysotoxum genome enhances the understanding of orchid evolution.</title>
        <authorList>
            <person name="Zhang Y."/>
            <person name="Zhang G.Q."/>
            <person name="Zhang D."/>
            <person name="Liu X.D."/>
            <person name="Xu X.Y."/>
            <person name="Sun W.H."/>
            <person name="Yu X."/>
            <person name="Zhu X."/>
            <person name="Wang Z.W."/>
            <person name="Zhao X."/>
            <person name="Zhong W.Y."/>
            <person name="Chen H."/>
            <person name="Yin W.L."/>
            <person name="Huang T."/>
            <person name="Niu S.C."/>
            <person name="Liu Z.J."/>
        </authorList>
    </citation>
    <scope>NUCLEOTIDE SEQUENCE [LARGE SCALE GENOMIC DNA]</scope>
    <source>
        <strain evidence="9">Lindl</strain>
    </source>
</reference>
<evidence type="ECO:0000256" key="6">
    <source>
        <dbReference type="SAM" id="MobiDB-lite"/>
    </source>
</evidence>
<comment type="caution">
    <text evidence="9">The sequence shown here is derived from an EMBL/GenBank/DDBJ whole genome shotgun (WGS) entry which is preliminary data.</text>
</comment>
<evidence type="ECO:0000313" key="9">
    <source>
        <dbReference type="EMBL" id="KAH0466031.1"/>
    </source>
</evidence>
<evidence type="ECO:0000313" key="10">
    <source>
        <dbReference type="Proteomes" id="UP000775213"/>
    </source>
</evidence>
<dbReference type="InterPro" id="IPR037185">
    <property type="entry name" value="EmrE-like"/>
</dbReference>
<dbReference type="GO" id="GO:0016020">
    <property type="term" value="C:membrane"/>
    <property type="evidence" value="ECO:0007669"/>
    <property type="project" value="UniProtKB-SubCell"/>
</dbReference>
<dbReference type="EMBL" id="JAGFBR010000006">
    <property type="protein sequence ID" value="KAH0466031.1"/>
    <property type="molecule type" value="Genomic_DNA"/>
</dbReference>
<sequence>MRIPNHCPLWLARDAFGDVPSFIGRERESLPRETNDRMNNNPQSPNLPLATNTAANIAGIPTRRRPSGSPPRPPASTLAPAFEHEVTTGRKPNAEFMEDFLIISGLIAVQIIGAFYTVLLKPILSLGIKPLFLVIIGSLAMAFFIFPFAIALEKKKWPSKLSLTLVVQFILISLGGVTTFQSLMFVGIKKTSPAIASAMPNLAPGIIFIIAACLRLEKLDFKCNYTRTKILGTLVCLTGAVALSILQSPIDPADSRLSSVLPSPSPVNVSKDWIIGCCSLLGAVLVLSCSTVLQAATMKEFPAPLSLCFVTSLLASILTTIVQFVIEGELDFGQPTISIQAIISFVFLGGMLIAICVAFQTWAVLRKGPVMVSMFNPIQTVCSTVLSTIILGQVIKFESFVGMLAMFFGLYMVLWAKMKEGFGLPNTDDQDKLTESTTTEEEDIERPLLS</sequence>
<feature type="transmembrane region" description="Helical" evidence="7">
    <location>
        <begin position="194"/>
        <end position="216"/>
    </location>
</feature>
<protein>
    <recommendedName>
        <fullName evidence="8">EamA domain-containing protein</fullName>
    </recommendedName>
</protein>
<dbReference type="Proteomes" id="UP000775213">
    <property type="component" value="Unassembled WGS sequence"/>
</dbReference>
<comment type="subcellular location">
    <subcellularLocation>
        <location evidence="1">Membrane</location>
        <topology evidence="1">Multi-pass membrane protein</topology>
    </subcellularLocation>
</comment>
<keyword evidence="5 7" id="KW-0472">Membrane</keyword>
<organism evidence="9 10">
    <name type="scientific">Dendrobium chrysotoxum</name>
    <name type="common">Orchid</name>
    <dbReference type="NCBI Taxonomy" id="161865"/>
    <lineage>
        <taxon>Eukaryota</taxon>
        <taxon>Viridiplantae</taxon>
        <taxon>Streptophyta</taxon>
        <taxon>Embryophyta</taxon>
        <taxon>Tracheophyta</taxon>
        <taxon>Spermatophyta</taxon>
        <taxon>Magnoliopsida</taxon>
        <taxon>Liliopsida</taxon>
        <taxon>Asparagales</taxon>
        <taxon>Orchidaceae</taxon>
        <taxon>Epidendroideae</taxon>
        <taxon>Malaxideae</taxon>
        <taxon>Dendrobiinae</taxon>
        <taxon>Dendrobium</taxon>
    </lineage>
</organism>
<feature type="domain" description="EamA" evidence="8">
    <location>
        <begin position="104"/>
        <end position="243"/>
    </location>
</feature>
<name>A0AAV7HAV6_DENCH</name>
<evidence type="ECO:0000256" key="1">
    <source>
        <dbReference type="ARBA" id="ARBA00004141"/>
    </source>
</evidence>
<dbReference type="InterPro" id="IPR030184">
    <property type="entry name" value="WAT1-related"/>
</dbReference>
<evidence type="ECO:0000259" key="8">
    <source>
        <dbReference type="Pfam" id="PF00892"/>
    </source>
</evidence>
<keyword evidence="10" id="KW-1185">Reference proteome</keyword>
<dbReference type="InterPro" id="IPR000620">
    <property type="entry name" value="EamA_dom"/>
</dbReference>
<dbReference type="PANTHER" id="PTHR31218">
    <property type="entry name" value="WAT1-RELATED PROTEIN"/>
    <property type="match status" value="1"/>
</dbReference>
<feature type="transmembrane region" description="Helical" evidence="7">
    <location>
        <begin position="338"/>
        <end position="359"/>
    </location>
</feature>
<dbReference type="Pfam" id="PF00892">
    <property type="entry name" value="EamA"/>
    <property type="match status" value="2"/>
</dbReference>
<feature type="compositionally biased region" description="Polar residues" evidence="6">
    <location>
        <begin position="37"/>
        <end position="48"/>
    </location>
</feature>
<evidence type="ECO:0000256" key="5">
    <source>
        <dbReference type="ARBA" id="ARBA00023136"/>
    </source>
</evidence>
<evidence type="ECO:0000256" key="2">
    <source>
        <dbReference type="ARBA" id="ARBA00007635"/>
    </source>
</evidence>
<evidence type="ECO:0000256" key="4">
    <source>
        <dbReference type="ARBA" id="ARBA00022989"/>
    </source>
</evidence>
<feature type="transmembrane region" description="Helical" evidence="7">
    <location>
        <begin position="273"/>
        <end position="293"/>
    </location>
</feature>
<evidence type="ECO:0000256" key="3">
    <source>
        <dbReference type="ARBA" id="ARBA00022692"/>
    </source>
</evidence>
<dbReference type="AlphaFoldDB" id="A0AAV7HAV6"/>
<accession>A0AAV7HAV6</accession>
<comment type="similarity">
    <text evidence="2">Belongs to the drug/metabolite transporter (DMT) superfamily. Plant drug/metabolite exporter (P-DME) (TC 2.A.7.4) family.</text>
</comment>
<dbReference type="SUPFAM" id="SSF103481">
    <property type="entry name" value="Multidrug resistance efflux transporter EmrE"/>
    <property type="match status" value="1"/>
</dbReference>
<feature type="transmembrane region" description="Helical" evidence="7">
    <location>
        <begin position="228"/>
        <end position="246"/>
    </location>
</feature>
<feature type="transmembrane region" description="Helical" evidence="7">
    <location>
        <begin position="100"/>
        <end position="119"/>
    </location>
</feature>
<feature type="transmembrane region" description="Helical" evidence="7">
    <location>
        <begin position="371"/>
        <end position="391"/>
    </location>
</feature>
<feature type="domain" description="EamA" evidence="8">
    <location>
        <begin position="275"/>
        <end position="414"/>
    </location>
</feature>
<feature type="transmembrane region" description="Helical" evidence="7">
    <location>
        <begin position="163"/>
        <end position="188"/>
    </location>
</feature>
<feature type="transmembrane region" description="Helical" evidence="7">
    <location>
        <begin position="131"/>
        <end position="151"/>
    </location>
</feature>
<feature type="transmembrane region" description="Helical" evidence="7">
    <location>
        <begin position="397"/>
        <end position="416"/>
    </location>
</feature>
<keyword evidence="3 7" id="KW-0812">Transmembrane</keyword>
<proteinExistence type="inferred from homology"/>
<feature type="transmembrane region" description="Helical" evidence="7">
    <location>
        <begin position="305"/>
        <end position="326"/>
    </location>
</feature>
<gene>
    <name evidence="9" type="ORF">IEQ34_006134</name>
</gene>
<dbReference type="GO" id="GO:0022857">
    <property type="term" value="F:transmembrane transporter activity"/>
    <property type="evidence" value="ECO:0007669"/>
    <property type="project" value="InterPro"/>
</dbReference>
<evidence type="ECO:0000256" key="7">
    <source>
        <dbReference type="SAM" id="Phobius"/>
    </source>
</evidence>
<keyword evidence="4 7" id="KW-1133">Transmembrane helix</keyword>
<feature type="region of interest" description="Disordered" evidence="6">
    <location>
        <begin position="428"/>
        <end position="450"/>
    </location>
</feature>